<dbReference type="EMBL" id="JAENHL010000007">
    <property type="protein sequence ID" value="MBK1868014.1"/>
    <property type="molecule type" value="Genomic_DNA"/>
</dbReference>
<dbReference type="Proteomes" id="UP000616151">
    <property type="component" value="Unassembled WGS sequence"/>
</dbReference>
<keyword evidence="2" id="KW-1185">Reference proteome</keyword>
<proteinExistence type="predicted"/>
<protein>
    <submittedName>
        <fullName evidence="1">Aminotransferase class I/II-fold pyridoxal phosphate-dependent enzyme</fullName>
    </submittedName>
</protein>
<comment type="caution">
    <text evidence="1">The sequence shown here is derived from an EMBL/GenBank/DDBJ whole genome shotgun (WGS) entry which is preliminary data.</text>
</comment>
<evidence type="ECO:0000313" key="2">
    <source>
        <dbReference type="Proteomes" id="UP000616151"/>
    </source>
</evidence>
<gene>
    <name evidence="1" type="ORF">JHL16_16775</name>
</gene>
<keyword evidence="1" id="KW-0032">Aminotransferase</keyword>
<organism evidence="1 2">
    <name type="scientific">Taklimakanibacter albus</name>
    <dbReference type="NCBI Taxonomy" id="2800327"/>
    <lineage>
        <taxon>Bacteria</taxon>
        <taxon>Pseudomonadati</taxon>
        <taxon>Pseudomonadota</taxon>
        <taxon>Alphaproteobacteria</taxon>
        <taxon>Hyphomicrobiales</taxon>
        <taxon>Aestuariivirgaceae</taxon>
        <taxon>Taklimakanibacter</taxon>
    </lineage>
</organism>
<accession>A0ACC5R5T9</accession>
<evidence type="ECO:0000313" key="1">
    <source>
        <dbReference type="EMBL" id="MBK1868014.1"/>
    </source>
</evidence>
<keyword evidence="1" id="KW-0808">Transferase</keyword>
<reference evidence="1" key="1">
    <citation type="submission" date="2021-01" db="EMBL/GenBank/DDBJ databases">
        <authorList>
            <person name="Sun Q."/>
        </authorList>
    </citation>
    <scope>NUCLEOTIDE SEQUENCE</scope>
    <source>
        <strain evidence="1">YIM B02566</strain>
    </source>
</reference>
<sequence>MRFASRIRPASPSGRSSWDIHSVAEEMMAKGEEVIVLTVGDSDFASPKAAVDAVTDSLARGRTYYTAPAGDDPLRATIARQQSRLIGREIAPEQVIVTVGAQNALLIASLCLLDPGDEVIVPEPLYSTYPGTLGLAGARMVTVASPAAQDFHPQVDAIAAAITPRTRAIFLATPNNPTGAVYRQDELRRIGDICKQHDLWLVSDEVYAGIVYEGHHFSAGSLADIADRTVTIGSLSKSHAMAGWRLGWMVAPLALARQAERVSTWVTFGIPTFIQDAAVVALETQPDGMPELKEAYARRRQLFCDRLMNVPGVVPHWPEGGMFVMLDVSGSGLPAYEFAMGLVREKRVATVPSDDFGASAQGYLRVNLGAADALIEEAAARIADYAFALHEEKATPTPA</sequence>
<name>A0ACC5R5T9_9HYPH</name>